<proteinExistence type="predicted"/>
<evidence type="ECO:0000313" key="1">
    <source>
        <dbReference type="EMBL" id="MDQ7908370.1"/>
    </source>
</evidence>
<gene>
    <name evidence="1" type="ORF">RB614_27970</name>
</gene>
<dbReference type="RefSeq" id="WP_308715638.1">
    <property type="nucleotide sequence ID" value="NZ_JAVHUY010000030.1"/>
</dbReference>
<dbReference type="EMBL" id="JAVHUY010000030">
    <property type="protein sequence ID" value="MDQ7908370.1"/>
    <property type="molecule type" value="Genomic_DNA"/>
</dbReference>
<comment type="caution">
    <text evidence="1">The sequence shown here is derived from an EMBL/GenBank/DDBJ whole genome shotgun (WGS) entry which is preliminary data.</text>
</comment>
<evidence type="ECO:0000313" key="2">
    <source>
        <dbReference type="Proteomes" id="UP001230908"/>
    </source>
</evidence>
<accession>A0ABU0ZMV7</accession>
<organism evidence="1 2">
    <name type="scientific">Phytohabitans maris</name>
    <dbReference type="NCBI Taxonomy" id="3071409"/>
    <lineage>
        <taxon>Bacteria</taxon>
        <taxon>Bacillati</taxon>
        <taxon>Actinomycetota</taxon>
        <taxon>Actinomycetes</taxon>
        <taxon>Micromonosporales</taxon>
        <taxon>Micromonosporaceae</taxon>
    </lineage>
</organism>
<keyword evidence="2" id="KW-1185">Reference proteome</keyword>
<name>A0ABU0ZMV7_9ACTN</name>
<protein>
    <submittedName>
        <fullName evidence="1">Uncharacterized protein</fullName>
    </submittedName>
</protein>
<reference evidence="1 2" key="1">
    <citation type="submission" date="2023-08" db="EMBL/GenBank/DDBJ databases">
        <title>Phytohabitans sansha sp. nov., isolated from marine sediment.</title>
        <authorList>
            <person name="Zhao Y."/>
            <person name="Yi K."/>
        </authorList>
    </citation>
    <scope>NUCLEOTIDE SEQUENCE [LARGE SCALE GENOMIC DNA]</scope>
    <source>
        <strain evidence="1 2">ZYX-F-186</strain>
    </source>
</reference>
<dbReference type="Proteomes" id="UP001230908">
    <property type="component" value="Unassembled WGS sequence"/>
</dbReference>
<sequence>MPEWTGARRVAFAATIATRRLNTVIRVAVSLIGGSEPQVGSATAVTPGTR</sequence>